<dbReference type="InterPro" id="IPR011992">
    <property type="entry name" value="EF-hand-dom_pair"/>
</dbReference>
<keyword evidence="2" id="KW-0677">Repeat</keyword>
<name>A0A0M0JW29_9EUKA</name>
<proteinExistence type="predicted"/>
<keyword evidence="1" id="KW-0479">Metal-binding</keyword>
<evidence type="ECO:0000256" key="3">
    <source>
        <dbReference type="ARBA" id="ARBA00022837"/>
    </source>
</evidence>
<dbReference type="SMART" id="SM00054">
    <property type="entry name" value="EFh"/>
    <property type="match status" value="6"/>
</dbReference>
<evidence type="ECO:0000256" key="2">
    <source>
        <dbReference type="ARBA" id="ARBA00022737"/>
    </source>
</evidence>
<dbReference type="Proteomes" id="UP000037460">
    <property type="component" value="Unassembled WGS sequence"/>
</dbReference>
<feature type="domain" description="EF-hand" evidence="4">
    <location>
        <begin position="264"/>
        <end position="299"/>
    </location>
</feature>
<evidence type="ECO:0000313" key="5">
    <source>
        <dbReference type="EMBL" id="KOO30886.1"/>
    </source>
</evidence>
<dbReference type="AlphaFoldDB" id="A0A0M0JW29"/>
<dbReference type="CDD" id="cd00051">
    <property type="entry name" value="EFh"/>
    <property type="match status" value="1"/>
</dbReference>
<keyword evidence="6" id="KW-1185">Reference proteome</keyword>
<dbReference type="SUPFAM" id="SSF47473">
    <property type="entry name" value="EF-hand"/>
    <property type="match status" value="2"/>
</dbReference>
<feature type="domain" description="EF-hand" evidence="4">
    <location>
        <begin position="231"/>
        <end position="259"/>
    </location>
</feature>
<feature type="domain" description="EF-hand" evidence="4">
    <location>
        <begin position="65"/>
        <end position="100"/>
    </location>
</feature>
<reference evidence="6" key="1">
    <citation type="journal article" date="2015" name="PLoS Genet.">
        <title>Genome Sequence and Transcriptome Analyses of Chrysochromulina tobin: Metabolic Tools for Enhanced Algal Fitness in the Prominent Order Prymnesiales (Haptophyceae).</title>
        <authorList>
            <person name="Hovde B.T."/>
            <person name="Deodato C.R."/>
            <person name="Hunsperger H.M."/>
            <person name="Ryken S.A."/>
            <person name="Yost W."/>
            <person name="Jha R.K."/>
            <person name="Patterson J."/>
            <person name="Monnat R.J. Jr."/>
            <person name="Barlow S.B."/>
            <person name="Starkenburg S.R."/>
            <person name="Cattolico R.A."/>
        </authorList>
    </citation>
    <scope>NUCLEOTIDE SEQUENCE</scope>
    <source>
        <strain evidence="6">CCMP291</strain>
    </source>
</reference>
<accession>A0A0M0JW29</accession>
<dbReference type="PANTHER" id="PTHR10827">
    <property type="entry name" value="RETICULOCALBIN"/>
    <property type="match status" value="1"/>
</dbReference>
<gene>
    <name evidence="5" type="ORF">Ctob_014030</name>
</gene>
<dbReference type="EMBL" id="JWZX01002134">
    <property type="protein sequence ID" value="KOO30886.1"/>
    <property type="molecule type" value="Genomic_DNA"/>
</dbReference>
<dbReference type="InterPro" id="IPR002048">
    <property type="entry name" value="EF_hand_dom"/>
</dbReference>
<feature type="domain" description="EF-hand" evidence="4">
    <location>
        <begin position="29"/>
        <end position="60"/>
    </location>
</feature>
<dbReference type="Pfam" id="PF13499">
    <property type="entry name" value="EF-hand_7"/>
    <property type="match status" value="3"/>
</dbReference>
<dbReference type="OrthoDB" id="26525at2759"/>
<dbReference type="InterPro" id="IPR018247">
    <property type="entry name" value="EF_Hand_1_Ca_BS"/>
</dbReference>
<dbReference type="GO" id="GO:0005509">
    <property type="term" value="F:calcium ion binding"/>
    <property type="evidence" value="ECO:0007669"/>
    <property type="project" value="InterPro"/>
</dbReference>
<feature type="domain" description="EF-hand" evidence="4">
    <location>
        <begin position="171"/>
        <end position="200"/>
    </location>
</feature>
<dbReference type="PROSITE" id="PS00018">
    <property type="entry name" value="EF_HAND_1"/>
    <property type="match status" value="6"/>
</dbReference>
<dbReference type="PROSITE" id="PS50222">
    <property type="entry name" value="EF_HAND_2"/>
    <property type="match status" value="6"/>
</dbReference>
<evidence type="ECO:0000313" key="6">
    <source>
        <dbReference type="Proteomes" id="UP000037460"/>
    </source>
</evidence>
<sequence>MKRHANDPPFDPTKAKLVAPPAPKYQHWDLGNIFSQFDTDGDGLLNFNEFQRAFRALGLKKRSGEKADIDEAMFKSFDKNGDGVVSLAELDAGLKPKTRAVIEEKLNNGWVFDKKRWDASVARHSTWNMSKVFKQFDFDGDGCLDLGELQRAFRALGLTSKTTGKKMVVDQATFDSFDTNKDGKISLEEFNTNLHAKTRKKIEDKLNAGWKFDPEKWAASLARHQRWDMSKVFKQFDSDHDGFLDMREFMRAFRALGLKKRSGGKLEGDAEMFNSFDTNGDGFVSLAEFEQNLYPSTRKKIEELLDAGWKFEPEKWEASMKRHANDPPFDPTKAKLK</sequence>
<feature type="domain" description="EF-hand" evidence="4">
    <location>
        <begin position="131"/>
        <end position="159"/>
    </location>
</feature>
<comment type="caution">
    <text evidence="5">The sequence shown here is derived from an EMBL/GenBank/DDBJ whole genome shotgun (WGS) entry which is preliminary data.</text>
</comment>
<protein>
    <submittedName>
        <fullName evidence="5">Polcalcin bra r</fullName>
    </submittedName>
</protein>
<dbReference type="PANTHER" id="PTHR10827:SF98">
    <property type="entry name" value="45 KDA CALCIUM-BINDING PROTEIN"/>
    <property type="match status" value="1"/>
</dbReference>
<dbReference type="Gene3D" id="1.10.238.10">
    <property type="entry name" value="EF-hand"/>
    <property type="match status" value="4"/>
</dbReference>
<evidence type="ECO:0000259" key="4">
    <source>
        <dbReference type="PROSITE" id="PS50222"/>
    </source>
</evidence>
<keyword evidence="3" id="KW-0106">Calcium</keyword>
<organism evidence="5 6">
    <name type="scientific">Chrysochromulina tobinii</name>
    <dbReference type="NCBI Taxonomy" id="1460289"/>
    <lineage>
        <taxon>Eukaryota</taxon>
        <taxon>Haptista</taxon>
        <taxon>Haptophyta</taxon>
        <taxon>Prymnesiophyceae</taxon>
        <taxon>Prymnesiales</taxon>
        <taxon>Chrysochromulinaceae</taxon>
        <taxon>Chrysochromulina</taxon>
    </lineage>
</organism>
<evidence type="ECO:0000256" key="1">
    <source>
        <dbReference type="ARBA" id="ARBA00022723"/>
    </source>
</evidence>
<dbReference type="GO" id="GO:0005783">
    <property type="term" value="C:endoplasmic reticulum"/>
    <property type="evidence" value="ECO:0007669"/>
    <property type="project" value="TreeGrafter"/>
</dbReference>